<dbReference type="AlphaFoldDB" id="A0A1T4WCT1"/>
<dbReference type="NCBIfam" id="TIGR02551">
    <property type="entry name" value="SpaO_YscQ"/>
    <property type="match status" value="1"/>
</dbReference>
<feature type="domain" description="Flagellar motor switch protein FliN-like C-terminal" evidence="2">
    <location>
        <begin position="278"/>
        <end position="347"/>
    </location>
</feature>
<gene>
    <name evidence="3" type="ORF">SAMN02745130_01474</name>
</gene>
<dbReference type="OrthoDB" id="9801534at2"/>
<dbReference type="SUPFAM" id="SSF101801">
    <property type="entry name" value="Surface presentation of antigens (SPOA)"/>
    <property type="match status" value="1"/>
</dbReference>
<dbReference type="GO" id="GO:0009425">
    <property type="term" value="C:bacterial-type flagellum basal body"/>
    <property type="evidence" value="ECO:0007669"/>
    <property type="project" value="InterPro"/>
</dbReference>
<dbReference type="GO" id="GO:0003774">
    <property type="term" value="F:cytoskeletal motor activity"/>
    <property type="evidence" value="ECO:0007669"/>
    <property type="project" value="InterPro"/>
</dbReference>
<dbReference type="EMBL" id="FUYB01000005">
    <property type="protein sequence ID" value="SKA75122.1"/>
    <property type="molecule type" value="Genomic_DNA"/>
</dbReference>
<dbReference type="PRINTS" id="PR00956">
    <property type="entry name" value="FLGMOTORFLIN"/>
</dbReference>
<dbReference type="InterPro" id="IPR001172">
    <property type="entry name" value="FliN_T3SS_HrcQb"/>
</dbReference>
<comment type="similarity">
    <text evidence="1">Belongs to the FliN/MopA/SpaO family.</text>
</comment>
<name>A0A1T4WCT1_9GAMM</name>
<reference evidence="3 4" key="1">
    <citation type="submission" date="2017-02" db="EMBL/GenBank/DDBJ databases">
        <authorList>
            <person name="Peterson S.W."/>
        </authorList>
    </citation>
    <scope>NUCLEOTIDE SEQUENCE [LARGE SCALE GENOMIC DNA]</scope>
    <source>
        <strain evidence="3 4">ATCC 49788</strain>
    </source>
</reference>
<dbReference type="PANTHER" id="PTHR30034:SF6">
    <property type="entry name" value="YOP PROTEINS TRANSLOCATION PROTEIN Q"/>
    <property type="match status" value="1"/>
</dbReference>
<proteinExistence type="inferred from homology"/>
<evidence type="ECO:0000313" key="3">
    <source>
        <dbReference type="EMBL" id="SKA75122.1"/>
    </source>
</evidence>
<evidence type="ECO:0000313" key="4">
    <source>
        <dbReference type="Proteomes" id="UP000190460"/>
    </source>
</evidence>
<dbReference type="GO" id="GO:0071978">
    <property type="term" value="P:bacterial-type flagellum-dependent swarming motility"/>
    <property type="evidence" value="ECO:0007669"/>
    <property type="project" value="TreeGrafter"/>
</dbReference>
<dbReference type="GO" id="GO:0030254">
    <property type="term" value="P:protein secretion by the type III secretion system"/>
    <property type="evidence" value="ECO:0007669"/>
    <property type="project" value="InterPro"/>
</dbReference>
<accession>A0A1T4WCT1</accession>
<dbReference type="InterPro" id="IPR036429">
    <property type="entry name" value="SpoA-like_sf"/>
</dbReference>
<dbReference type="Gene3D" id="2.30.330.10">
    <property type="entry name" value="SpoA-like"/>
    <property type="match status" value="1"/>
</dbReference>
<dbReference type="Proteomes" id="UP000190460">
    <property type="component" value="Unassembled WGS sequence"/>
</dbReference>
<organism evidence="3 4">
    <name type="scientific">Thiothrix eikelboomii</name>
    <dbReference type="NCBI Taxonomy" id="92487"/>
    <lineage>
        <taxon>Bacteria</taxon>
        <taxon>Pseudomonadati</taxon>
        <taxon>Pseudomonadota</taxon>
        <taxon>Gammaproteobacteria</taxon>
        <taxon>Thiotrichales</taxon>
        <taxon>Thiotrichaceae</taxon>
        <taxon>Thiothrix</taxon>
    </lineage>
</organism>
<keyword evidence="4" id="KW-1185">Reference proteome</keyword>
<dbReference type="InterPro" id="IPR001543">
    <property type="entry name" value="FliN-like_C"/>
</dbReference>
<dbReference type="PANTHER" id="PTHR30034">
    <property type="entry name" value="FLAGELLAR MOTOR SWITCH PROTEIN FLIM"/>
    <property type="match status" value="1"/>
</dbReference>
<dbReference type="RefSeq" id="WP_078921951.1">
    <property type="nucleotide sequence ID" value="NZ_FUYB01000005.1"/>
</dbReference>
<sequence>MTDERRRITLKLLAPPSWTPAAVRMNNLLLTKTQPFAFFLSENKAFRLQIFPAEPNSNLVFPIGLTLGIGDTTAGLWLSEWPLLDQIRSYIPEGMLARLPENLGIALAENALDPLITRIENGLGSKIKIQSLSADKNSNLYALPLSFELLEGQRNAHQQEQMTLIRGLLMVEERLYPLIQERLRFWPSDTELQWENLEANLFLEIGTATVSVQEVNHFEPSDIILLDNNGFRRDGLIRLRLNTLLYCGAQLIAEPNRQITITTDWNIMSDNDQKQSVQQINQLPVQLSFDLGQKTLSFNEVKQLRPGYVIDLSQSLPEVVQIRAQNKLIGTGELVDISGRIGVRILSLFGNRSKTG</sequence>
<evidence type="ECO:0000256" key="1">
    <source>
        <dbReference type="ARBA" id="ARBA00009226"/>
    </source>
</evidence>
<dbReference type="GO" id="GO:0050918">
    <property type="term" value="P:positive chemotaxis"/>
    <property type="evidence" value="ECO:0007669"/>
    <property type="project" value="TreeGrafter"/>
</dbReference>
<protein>
    <submittedName>
        <fullName evidence="3">Type III secretion system apparatus protein YscQ/HrcQ</fullName>
    </submittedName>
</protein>
<dbReference type="STRING" id="92487.SAMN02745130_01474"/>
<evidence type="ECO:0000259" key="2">
    <source>
        <dbReference type="Pfam" id="PF01052"/>
    </source>
</evidence>
<dbReference type="InterPro" id="IPR013385">
    <property type="entry name" value="T3SS_SpaO/YscQ/SpaO"/>
</dbReference>
<dbReference type="Pfam" id="PF01052">
    <property type="entry name" value="FliMN_C"/>
    <property type="match status" value="1"/>
</dbReference>